<reference evidence="3 4" key="1">
    <citation type="journal article" date="2011" name="Proc. Natl. Acad. Sci. U.S.A.">
        <title>Evolutionary erosion of yeast sex chromosomes by mating-type switching accidents.</title>
        <authorList>
            <person name="Gordon J.L."/>
            <person name="Armisen D."/>
            <person name="Proux-Wera E."/>
            <person name="Oheigeartaigh S.S."/>
            <person name="Byrne K.P."/>
            <person name="Wolfe K.H."/>
        </authorList>
    </citation>
    <scope>NUCLEOTIDE SEQUENCE [LARGE SCALE GENOMIC DNA]</scope>
    <source>
        <strain evidence="4">ATCC 76901 / BCRC 22586 / CBS 4309 / NBRC 1992 / NRRL Y-12630</strain>
    </source>
</reference>
<keyword evidence="4" id="KW-1185">Reference proteome</keyword>
<name>G0V5U0_NAUCA</name>
<dbReference type="EMBL" id="HE576752">
    <property type="protein sequence ID" value="CCC66828.1"/>
    <property type="molecule type" value="Genomic_DNA"/>
</dbReference>
<evidence type="ECO:0000256" key="2">
    <source>
        <dbReference type="SAM" id="Phobius"/>
    </source>
</evidence>
<dbReference type="GeneID" id="96900317"/>
<evidence type="ECO:0000313" key="4">
    <source>
        <dbReference type="Proteomes" id="UP000001640"/>
    </source>
</evidence>
<dbReference type="RefSeq" id="XP_003673219.1">
    <property type="nucleotide sequence ID" value="XM_003673171.1"/>
</dbReference>
<dbReference type="InParanoid" id="G0V5U0"/>
<keyword evidence="2" id="KW-0812">Transmembrane</keyword>
<dbReference type="Proteomes" id="UP000001640">
    <property type="component" value="Chromosome 1"/>
</dbReference>
<keyword evidence="2" id="KW-1133">Transmembrane helix</keyword>
<evidence type="ECO:0000256" key="1">
    <source>
        <dbReference type="SAM" id="MobiDB-lite"/>
    </source>
</evidence>
<sequence>MVCLTFTNTTFISNILTQLTSIQSTDHIIFMASQSGSFWQYLAGIFANSATDEGEKKELEEEEDDIFEREDTLEEKVEKEVRRVFDENYNEPQLVTKIQEGTWLFNDYYKCTVSSNPILTNICHDMKALGEFAFIPNDSPAEPSVPNTDTSSSTKRKPVLIIRGPYASQTPSLIMFGQENHQLNSANLQPLVEKYGGSSKVRDVLLAETRHLSLKKLECEPSYDEENDQPSIHYDFFEGYMDLIPPVFFIGFNHSRSEFICANMIYNIYFDLKEGLGAPTALEVSRVVNKIDTDIVWQLHSYDYHQEGQERYLLVAIIILGSITFMLNAIFTNDARNCFETLQKFEFIENPQEKNIYFRFVSKDAKLDLIKIARKGDSKENCAMPDAHNSRDSSVSSIDTIPSF</sequence>
<organism evidence="3 4">
    <name type="scientific">Naumovozyma castellii</name>
    <name type="common">Yeast</name>
    <name type="synonym">Saccharomyces castellii</name>
    <dbReference type="NCBI Taxonomy" id="27288"/>
    <lineage>
        <taxon>Eukaryota</taxon>
        <taxon>Fungi</taxon>
        <taxon>Dikarya</taxon>
        <taxon>Ascomycota</taxon>
        <taxon>Saccharomycotina</taxon>
        <taxon>Saccharomycetes</taxon>
        <taxon>Saccharomycetales</taxon>
        <taxon>Saccharomycetaceae</taxon>
        <taxon>Naumovozyma</taxon>
    </lineage>
</organism>
<evidence type="ECO:0000313" key="3">
    <source>
        <dbReference type="EMBL" id="CCC66828.1"/>
    </source>
</evidence>
<protein>
    <submittedName>
        <fullName evidence="3">Uncharacterized protein</fullName>
    </submittedName>
</protein>
<accession>G0V5U0</accession>
<dbReference type="KEGG" id="ncs:NCAS_0A02700"/>
<dbReference type="AlphaFoldDB" id="G0V5U0"/>
<keyword evidence="2" id="KW-0472">Membrane</keyword>
<proteinExistence type="predicted"/>
<gene>
    <name evidence="3" type="primary">NCAS0A02700</name>
    <name evidence="3" type="ordered locus">NCAS_0A02700</name>
</gene>
<dbReference type="HOGENOM" id="CLU_694619_0_0_1"/>
<feature type="compositionally biased region" description="Polar residues" evidence="1">
    <location>
        <begin position="392"/>
        <end position="404"/>
    </location>
</feature>
<feature type="transmembrane region" description="Helical" evidence="2">
    <location>
        <begin position="312"/>
        <end position="331"/>
    </location>
</feature>
<reference key="2">
    <citation type="submission" date="2011-08" db="EMBL/GenBank/DDBJ databases">
        <title>Genome sequence of Naumovozyma castellii.</title>
        <authorList>
            <person name="Gordon J.L."/>
            <person name="Armisen D."/>
            <person name="Proux-Wera E."/>
            <person name="OhEigeartaigh S.S."/>
            <person name="Byrne K.P."/>
            <person name="Wolfe K.H."/>
        </authorList>
    </citation>
    <scope>NUCLEOTIDE SEQUENCE</scope>
    <source>
        <strain>Type strain:CBS 4309</strain>
    </source>
</reference>
<feature type="region of interest" description="Disordered" evidence="1">
    <location>
        <begin position="381"/>
        <end position="404"/>
    </location>
</feature>